<name>A0AAP0JB30_9MAGN</name>
<dbReference type="CDD" id="cd10017">
    <property type="entry name" value="B3_DNA"/>
    <property type="match status" value="1"/>
</dbReference>
<evidence type="ECO:0000256" key="5">
    <source>
        <dbReference type="ARBA" id="ARBA00023242"/>
    </source>
</evidence>
<dbReference type="InterPro" id="IPR003340">
    <property type="entry name" value="B3_DNA-bd"/>
</dbReference>
<dbReference type="EMBL" id="JBBNAE010000004">
    <property type="protein sequence ID" value="KAK9129662.1"/>
    <property type="molecule type" value="Genomic_DNA"/>
</dbReference>
<evidence type="ECO:0000259" key="6">
    <source>
        <dbReference type="PROSITE" id="PS50863"/>
    </source>
</evidence>
<reference evidence="7 8" key="1">
    <citation type="submission" date="2024-01" db="EMBL/GenBank/DDBJ databases">
        <title>Genome assemblies of Stephania.</title>
        <authorList>
            <person name="Yang L."/>
        </authorList>
    </citation>
    <scope>NUCLEOTIDE SEQUENCE [LARGE SCALE GENOMIC DNA]</scope>
    <source>
        <strain evidence="7">QJT</strain>
        <tissue evidence="7">Leaf</tissue>
    </source>
</reference>
<comment type="subcellular location">
    <subcellularLocation>
        <location evidence="1">Nucleus</location>
    </subcellularLocation>
</comment>
<dbReference type="InterPro" id="IPR050655">
    <property type="entry name" value="Plant_B3_domain"/>
</dbReference>
<dbReference type="Gene3D" id="2.40.330.10">
    <property type="entry name" value="DNA-binding pseudobarrel domain"/>
    <property type="match status" value="1"/>
</dbReference>
<sequence length="106" mass="12295">MRRPPLRSPATENHPHFFKIIHSGVIHEGRLCAIPHCILYDQSVNHSSEDVVLQLPDGRSWYVKVKCHKALNLRVNRGWKEFVLDNQLKEDDVCVFKAVEKEPDVI</sequence>
<evidence type="ECO:0000256" key="3">
    <source>
        <dbReference type="ARBA" id="ARBA00023125"/>
    </source>
</evidence>
<evidence type="ECO:0000313" key="8">
    <source>
        <dbReference type="Proteomes" id="UP001417504"/>
    </source>
</evidence>
<dbReference type="Proteomes" id="UP001417504">
    <property type="component" value="Unassembled WGS sequence"/>
</dbReference>
<keyword evidence="5" id="KW-0539">Nucleus</keyword>
<dbReference type="PANTHER" id="PTHR31920:SF132">
    <property type="entry name" value="TF-B3 DOMAIN-CONTAINING PROTEIN"/>
    <property type="match status" value="1"/>
</dbReference>
<proteinExistence type="predicted"/>
<dbReference type="SUPFAM" id="SSF101936">
    <property type="entry name" value="DNA-binding pseudobarrel domain"/>
    <property type="match status" value="1"/>
</dbReference>
<evidence type="ECO:0000256" key="4">
    <source>
        <dbReference type="ARBA" id="ARBA00023163"/>
    </source>
</evidence>
<feature type="domain" description="TF-B3" evidence="6">
    <location>
        <begin position="17"/>
        <end position="106"/>
    </location>
</feature>
<gene>
    <name evidence="7" type="ORF">Sjap_010149</name>
</gene>
<dbReference type="AlphaFoldDB" id="A0AAP0JB30"/>
<dbReference type="PROSITE" id="PS50863">
    <property type="entry name" value="B3"/>
    <property type="match status" value="1"/>
</dbReference>
<protein>
    <recommendedName>
        <fullName evidence="6">TF-B3 domain-containing protein</fullName>
    </recommendedName>
</protein>
<evidence type="ECO:0000256" key="1">
    <source>
        <dbReference type="ARBA" id="ARBA00004123"/>
    </source>
</evidence>
<dbReference type="PANTHER" id="PTHR31920">
    <property type="entry name" value="B3 DOMAIN-CONTAINING"/>
    <property type="match status" value="1"/>
</dbReference>
<keyword evidence="3" id="KW-0238">DNA-binding</keyword>
<dbReference type="GO" id="GO:0003677">
    <property type="term" value="F:DNA binding"/>
    <property type="evidence" value="ECO:0007669"/>
    <property type="project" value="UniProtKB-KW"/>
</dbReference>
<keyword evidence="2" id="KW-0805">Transcription regulation</keyword>
<evidence type="ECO:0000256" key="2">
    <source>
        <dbReference type="ARBA" id="ARBA00023015"/>
    </source>
</evidence>
<evidence type="ECO:0000313" key="7">
    <source>
        <dbReference type="EMBL" id="KAK9129662.1"/>
    </source>
</evidence>
<comment type="caution">
    <text evidence="7">The sequence shown here is derived from an EMBL/GenBank/DDBJ whole genome shotgun (WGS) entry which is preliminary data.</text>
</comment>
<dbReference type="InterPro" id="IPR015300">
    <property type="entry name" value="DNA-bd_pseudobarrel_sf"/>
</dbReference>
<accession>A0AAP0JB30</accession>
<organism evidence="7 8">
    <name type="scientific">Stephania japonica</name>
    <dbReference type="NCBI Taxonomy" id="461633"/>
    <lineage>
        <taxon>Eukaryota</taxon>
        <taxon>Viridiplantae</taxon>
        <taxon>Streptophyta</taxon>
        <taxon>Embryophyta</taxon>
        <taxon>Tracheophyta</taxon>
        <taxon>Spermatophyta</taxon>
        <taxon>Magnoliopsida</taxon>
        <taxon>Ranunculales</taxon>
        <taxon>Menispermaceae</taxon>
        <taxon>Menispermoideae</taxon>
        <taxon>Cissampelideae</taxon>
        <taxon>Stephania</taxon>
    </lineage>
</organism>
<dbReference type="Pfam" id="PF02362">
    <property type="entry name" value="B3"/>
    <property type="match status" value="1"/>
</dbReference>
<dbReference type="GO" id="GO:0005634">
    <property type="term" value="C:nucleus"/>
    <property type="evidence" value="ECO:0007669"/>
    <property type="project" value="UniProtKB-SubCell"/>
</dbReference>
<keyword evidence="8" id="KW-1185">Reference proteome</keyword>
<keyword evidence="4" id="KW-0804">Transcription</keyword>